<dbReference type="EMBL" id="OZ075139">
    <property type="protein sequence ID" value="CAL5017755.1"/>
    <property type="molecule type" value="Genomic_DNA"/>
</dbReference>
<name>A0ABC9CDU1_9POAL</name>
<organism evidence="2 3">
    <name type="scientific">Urochloa decumbens</name>
    <dbReference type="NCBI Taxonomy" id="240449"/>
    <lineage>
        <taxon>Eukaryota</taxon>
        <taxon>Viridiplantae</taxon>
        <taxon>Streptophyta</taxon>
        <taxon>Embryophyta</taxon>
        <taxon>Tracheophyta</taxon>
        <taxon>Spermatophyta</taxon>
        <taxon>Magnoliopsida</taxon>
        <taxon>Liliopsida</taxon>
        <taxon>Poales</taxon>
        <taxon>Poaceae</taxon>
        <taxon>PACMAD clade</taxon>
        <taxon>Panicoideae</taxon>
        <taxon>Panicodae</taxon>
        <taxon>Paniceae</taxon>
        <taxon>Melinidinae</taxon>
        <taxon>Urochloa</taxon>
    </lineage>
</organism>
<reference evidence="2" key="1">
    <citation type="submission" date="2024-10" db="EMBL/GenBank/DDBJ databases">
        <authorList>
            <person name="Ryan C."/>
        </authorList>
    </citation>
    <scope>NUCLEOTIDE SEQUENCE [LARGE SCALE GENOMIC DNA]</scope>
</reference>
<protein>
    <submittedName>
        <fullName evidence="2">Uncharacterized protein</fullName>
    </submittedName>
</protein>
<dbReference type="AlphaFoldDB" id="A0ABC9CDU1"/>
<dbReference type="Proteomes" id="UP001497457">
    <property type="component" value="Chromosome 29rd"/>
</dbReference>
<proteinExistence type="predicted"/>
<evidence type="ECO:0000313" key="3">
    <source>
        <dbReference type="Proteomes" id="UP001497457"/>
    </source>
</evidence>
<evidence type="ECO:0000256" key="1">
    <source>
        <dbReference type="SAM" id="MobiDB-lite"/>
    </source>
</evidence>
<evidence type="ECO:0000313" key="2">
    <source>
        <dbReference type="EMBL" id="CAL5017755.1"/>
    </source>
</evidence>
<accession>A0ABC9CDU1</accession>
<keyword evidence="3" id="KW-1185">Reference proteome</keyword>
<feature type="region of interest" description="Disordered" evidence="1">
    <location>
        <begin position="111"/>
        <end position="144"/>
    </location>
</feature>
<gene>
    <name evidence="2" type="ORF">URODEC1_LOCUS73937</name>
</gene>
<feature type="region of interest" description="Disordered" evidence="1">
    <location>
        <begin position="1"/>
        <end position="82"/>
    </location>
</feature>
<sequence>MSTPEPSAELGGASRQTTPSKRQAETCDPDVYSPAKRLQMEPPLPPGHLIPKPEEEASDTGGSSTTAKRLLFDEAAAPDPSIEESDLMSELKKEIFAILADIGAMYKVDDDTSNYMHDPPAVPAPSTEDRPSRLPASTGVNSYA</sequence>